<accession>A0A2I7REI5</accession>
<evidence type="ECO:0000313" key="2">
    <source>
        <dbReference type="EMBL" id="AUR92044.1"/>
    </source>
</evidence>
<name>A0A2I7REI5_9CAUD</name>
<dbReference type="EMBL" id="MG592536">
    <property type="protein sequence ID" value="AUR92044.1"/>
    <property type="molecule type" value="Genomic_DNA"/>
</dbReference>
<organism evidence="2 3">
    <name type="scientific">Vibrio phage 1.169.O._10N.261.52.B1</name>
    <dbReference type="NCBI Taxonomy" id="1881213"/>
    <lineage>
        <taxon>Viruses</taxon>
        <taxon>Duplodnaviria</taxon>
        <taxon>Heunggongvirae</taxon>
        <taxon>Uroviricota</taxon>
        <taxon>Caudoviricetes</taxon>
        <taxon>Schitoviridae</taxon>
        <taxon>Mukerjeevirus</taxon>
        <taxon>Mukerjeevirus mv52B1</taxon>
    </lineage>
</organism>
<reference evidence="2 3" key="1">
    <citation type="submission" date="2017-11" db="EMBL/GenBank/DDBJ databases">
        <title>A major lineage of nontailed dsDNA viruses as unrecognized killers of marine bacteria.</title>
        <authorList>
            <person name="Kauffman K.M."/>
            <person name="Hussain F.A."/>
            <person name="Yang J."/>
            <person name="Arevalo P."/>
            <person name="Brown J.M."/>
            <person name="Chang W.K."/>
            <person name="VanInsberghe D."/>
            <person name="Elsherbini J."/>
            <person name="Cutler M.B."/>
            <person name="Kelly L."/>
            <person name="Polz M.F."/>
        </authorList>
    </citation>
    <scope>NUCLEOTIDE SEQUENCE [LARGE SCALE GENOMIC DNA]</scope>
</reference>
<dbReference type="Proteomes" id="UP000267376">
    <property type="component" value="Segment"/>
</dbReference>
<evidence type="ECO:0000256" key="1">
    <source>
        <dbReference type="SAM" id="MobiDB-lite"/>
    </source>
</evidence>
<feature type="compositionally biased region" description="Polar residues" evidence="1">
    <location>
        <begin position="1"/>
        <end position="17"/>
    </location>
</feature>
<gene>
    <name evidence="2" type="ORF">NVP1169O_16</name>
</gene>
<feature type="region of interest" description="Disordered" evidence="1">
    <location>
        <begin position="1"/>
        <end position="24"/>
    </location>
</feature>
<evidence type="ECO:0000313" key="3">
    <source>
        <dbReference type="Proteomes" id="UP000267376"/>
    </source>
</evidence>
<protein>
    <submittedName>
        <fullName evidence="2">Uncharacterized protein</fullName>
    </submittedName>
</protein>
<keyword evidence="3" id="KW-1185">Reference proteome</keyword>
<proteinExistence type="predicted"/>
<sequence>MPINSSPSEQVMTGSSHISKDDPNTANITLMDAYAQANLMREVATSLHNKLEQIIDHVDGARPALATSGQVSMEDQECPDGLLHKIIDSNRDTTAQLDELHEKVDYLATLVGMS</sequence>